<dbReference type="InterPro" id="IPR026444">
    <property type="entry name" value="Secre_tail"/>
</dbReference>
<comment type="caution">
    <text evidence="1">The sequence shown here is derived from an EMBL/GenBank/DDBJ whole genome shotgun (WGS) entry which is preliminary data.</text>
</comment>
<name>A0A538SDT6_UNCEI</name>
<dbReference type="NCBIfam" id="TIGR04183">
    <property type="entry name" value="Por_Secre_tail"/>
    <property type="match status" value="1"/>
</dbReference>
<organism evidence="1 2">
    <name type="scientific">Eiseniibacteriota bacterium</name>
    <dbReference type="NCBI Taxonomy" id="2212470"/>
    <lineage>
        <taxon>Bacteria</taxon>
        <taxon>Candidatus Eiseniibacteriota</taxon>
    </lineage>
</organism>
<evidence type="ECO:0000313" key="1">
    <source>
        <dbReference type="EMBL" id="TMQ49536.1"/>
    </source>
</evidence>
<reference evidence="1 2" key="1">
    <citation type="journal article" date="2019" name="Nat. Microbiol.">
        <title>Mediterranean grassland soil C-N compound turnover is dependent on rainfall and depth, and is mediated by genomically divergent microorganisms.</title>
        <authorList>
            <person name="Diamond S."/>
            <person name="Andeer P.F."/>
            <person name="Li Z."/>
            <person name="Crits-Christoph A."/>
            <person name="Burstein D."/>
            <person name="Anantharaman K."/>
            <person name="Lane K.R."/>
            <person name="Thomas B.C."/>
            <person name="Pan C."/>
            <person name="Northen T.R."/>
            <person name="Banfield J.F."/>
        </authorList>
    </citation>
    <scope>NUCLEOTIDE SEQUENCE [LARGE SCALE GENOMIC DNA]</scope>
    <source>
        <strain evidence="1">WS_2</strain>
    </source>
</reference>
<sequence>MIRPGLIGSRGALLESDLGSCRARIRMPRNWFRAGVRASLGTQRSAIRERGGGRSARIPLERMRRKVVEVLTSRSHHLRVGGSQPALVAGVTYRYRLAVEDETGRHTLGEVALRVPDALTLALEPARPNPSSGPFTLAFTLPSAAPALVELLDVSGRRIYARTIEPARAGLRLLPVSVELSPGLYVARLTHGGRSVTTRVVHAR</sequence>
<evidence type="ECO:0000313" key="2">
    <source>
        <dbReference type="Proteomes" id="UP000317716"/>
    </source>
</evidence>
<protein>
    <submittedName>
        <fullName evidence="1">T9SS type A sorting domain-containing protein</fullName>
    </submittedName>
</protein>
<gene>
    <name evidence="1" type="ORF">E6K72_12240</name>
</gene>
<accession>A0A538SDT6</accession>
<dbReference type="Proteomes" id="UP000317716">
    <property type="component" value="Unassembled WGS sequence"/>
</dbReference>
<dbReference type="AlphaFoldDB" id="A0A538SDT6"/>
<dbReference type="EMBL" id="VBOS01000446">
    <property type="protein sequence ID" value="TMQ49536.1"/>
    <property type="molecule type" value="Genomic_DNA"/>
</dbReference>
<proteinExistence type="predicted"/>